<feature type="compositionally biased region" description="Acidic residues" evidence="1">
    <location>
        <begin position="360"/>
        <end position="375"/>
    </location>
</feature>
<dbReference type="EMBL" id="QKRW01000012">
    <property type="protein sequence ID" value="RAL64844.1"/>
    <property type="molecule type" value="Genomic_DNA"/>
</dbReference>
<gene>
    <name evidence="2" type="ORF">DID88_001440</name>
</gene>
<accession>A0A395IY87</accession>
<evidence type="ECO:0000313" key="3">
    <source>
        <dbReference type="Proteomes" id="UP000249056"/>
    </source>
</evidence>
<dbReference type="AlphaFoldDB" id="A0A395IY87"/>
<dbReference type="OrthoDB" id="5326588at2759"/>
<feature type="compositionally biased region" description="Acidic residues" evidence="1">
    <location>
        <begin position="385"/>
        <end position="412"/>
    </location>
</feature>
<organism evidence="2 3">
    <name type="scientific">Monilinia fructigena</name>
    <dbReference type="NCBI Taxonomy" id="38457"/>
    <lineage>
        <taxon>Eukaryota</taxon>
        <taxon>Fungi</taxon>
        <taxon>Dikarya</taxon>
        <taxon>Ascomycota</taxon>
        <taxon>Pezizomycotina</taxon>
        <taxon>Leotiomycetes</taxon>
        <taxon>Helotiales</taxon>
        <taxon>Sclerotiniaceae</taxon>
        <taxon>Monilinia</taxon>
    </lineage>
</organism>
<proteinExistence type="predicted"/>
<keyword evidence="3" id="KW-1185">Reference proteome</keyword>
<sequence length="678" mass="79201">MKEVENENADDDDDWDPIEDELEDGRGSFIEFEIQRLLDEVSEIKHLLFCRLLLRHAALLPAALRADSIEAFFEDKEVTSAALRDVCFKMEKPSLQEIRDACADFFRSEEEEEEEEEEKQKSRMSLKRKRRGELPGTWRSKRELSREATAENMLERAPGMASSIGSILGGAEGGAIDFGDSTNLRQVRKKIRVKGFIMYYESSDPDAKDLSMERHRQWNFSFKDYYDIYVWDLEPGDTLAGLFNTVQQHFGVALAKTCTNQRKSILKTLYRDQDSNYRDVRPGDPVQFVNQWDYLQDGRSKFFYGDIDGPNPLPTEPTDLWPSNLFYNKADALEDEVLFPEERTEEASNALFVEGTWNWESEDSETSDEAEDSEYEPLWTHESPIEDDGNDEYEDVDVDNDDDEDDDMEDESKDFPKELWPVVNRLAVEKTYKNDFPNHDLEGEFIRFIEKTTSRTFKKAWHTADVTPNGHEQYLEMKRMAHKSWKYNHTREDFFGKPSTILNFQVMSWLDVTADDVKDAQKAMGKVYPFFNPEFLETEEGKEFKDSLMFNQEERAKYYPDIRTDKSTIHHPKEFYADLDKSRQKMKFTDDYTSFPLEWDMTIRPIIAKLYKSGIIRSHASTEASCQAFQGTEAIRPSRPDLFVDWRSVVHNLEMPEWMEDPGKNPTPYKHCQNVLGL</sequence>
<comment type="caution">
    <text evidence="2">The sequence shown here is derived from an EMBL/GenBank/DDBJ whole genome shotgun (WGS) entry which is preliminary data.</text>
</comment>
<reference evidence="2 3" key="1">
    <citation type="submission" date="2018-06" db="EMBL/GenBank/DDBJ databases">
        <title>Genome Sequence of the Brown Rot Fungal Pathogen Monilinia fructigena.</title>
        <authorList>
            <person name="Landi L."/>
            <person name="De Miccolis Angelini R.M."/>
            <person name="Pollastro S."/>
            <person name="Abate D."/>
            <person name="Faretra F."/>
            <person name="Romanazzi G."/>
        </authorList>
    </citation>
    <scope>NUCLEOTIDE SEQUENCE [LARGE SCALE GENOMIC DNA]</scope>
    <source>
        <strain evidence="2 3">Mfrg269</strain>
    </source>
</reference>
<feature type="region of interest" description="Disordered" evidence="1">
    <location>
        <begin position="356"/>
        <end position="414"/>
    </location>
</feature>
<evidence type="ECO:0000313" key="2">
    <source>
        <dbReference type="EMBL" id="RAL64844.1"/>
    </source>
</evidence>
<protein>
    <submittedName>
        <fullName evidence="2">Uncharacterized protein</fullName>
    </submittedName>
</protein>
<name>A0A395IY87_9HELO</name>
<feature type="region of interest" description="Disordered" evidence="1">
    <location>
        <begin position="109"/>
        <end position="146"/>
    </location>
</feature>
<feature type="region of interest" description="Disordered" evidence="1">
    <location>
        <begin position="1"/>
        <end position="20"/>
    </location>
</feature>
<feature type="compositionally biased region" description="Basic residues" evidence="1">
    <location>
        <begin position="122"/>
        <end position="131"/>
    </location>
</feature>
<dbReference type="Proteomes" id="UP000249056">
    <property type="component" value="Unassembled WGS sequence"/>
</dbReference>
<evidence type="ECO:0000256" key="1">
    <source>
        <dbReference type="SAM" id="MobiDB-lite"/>
    </source>
</evidence>